<dbReference type="InterPro" id="IPR002110">
    <property type="entry name" value="Ankyrin_rpt"/>
</dbReference>
<dbReference type="InterPro" id="IPR036770">
    <property type="entry name" value="Ankyrin_rpt-contain_sf"/>
</dbReference>
<keyword evidence="1" id="KW-0677">Repeat</keyword>
<dbReference type="AlphaFoldDB" id="A0A835UWS6"/>
<dbReference type="Gene3D" id="1.25.40.20">
    <property type="entry name" value="Ankyrin repeat-containing domain"/>
    <property type="match status" value="1"/>
</dbReference>
<dbReference type="SMART" id="SM00248">
    <property type="entry name" value="ANK"/>
    <property type="match status" value="2"/>
</dbReference>
<evidence type="ECO:0000313" key="5">
    <source>
        <dbReference type="EMBL" id="KAG0478779.1"/>
    </source>
</evidence>
<evidence type="ECO:0000256" key="3">
    <source>
        <dbReference type="PROSITE-ProRule" id="PRU00023"/>
    </source>
</evidence>
<dbReference type="PANTHER" id="PTHR24166:SF48">
    <property type="entry name" value="PROTEIN VAPYRIN"/>
    <property type="match status" value="1"/>
</dbReference>
<dbReference type="Proteomes" id="UP000639772">
    <property type="component" value="Chromosome 6"/>
</dbReference>
<comment type="caution">
    <text evidence="5">The sequence shown here is derived from an EMBL/GenBank/DDBJ whole genome shotgun (WGS) entry which is preliminary data.</text>
</comment>
<gene>
    <name evidence="5" type="ORF">HPP92_013498</name>
</gene>
<proteinExistence type="predicted"/>
<evidence type="ECO:0000256" key="4">
    <source>
        <dbReference type="SAM" id="MobiDB-lite"/>
    </source>
</evidence>
<dbReference type="PRINTS" id="PR01415">
    <property type="entry name" value="ANKYRIN"/>
</dbReference>
<dbReference type="InterPro" id="IPR050889">
    <property type="entry name" value="Dendritic_Spine_Reg/Scaffold"/>
</dbReference>
<feature type="repeat" description="ANK" evidence="3">
    <location>
        <begin position="51"/>
        <end position="83"/>
    </location>
</feature>
<feature type="region of interest" description="Disordered" evidence="4">
    <location>
        <begin position="102"/>
        <end position="135"/>
    </location>
</feature>
<name>A0A835UWS6_VANPL</name>
<organism evidence="5 6">
    <name type="scientific">Vanilla planifolia</name>
    <name type="common">Vanilla</name>
    <dbReference type="NCBI Taxonomy" id="51239"/>
    <lineage>
        <taxon>Eukaryota</taxon>
        <taxon>Viridiplantae</taxon>
        <taxon>Streptophyta</taxon>
        <taxon>Embryophyta</taxon>
        <taxon>Tracheophyta</taxon>
        <taxon>Spermatophyta</taxon>
        <taxon>Magnoliopsida</taxon>
        <taxon>Liliopsida</taxon>
        <taxon>Asparagales</taxon>
        <taxon>Orchidaceae</taxon>
        <taxon>Vanilloideae</taxon>
        <taxon>Vanilleae</taxon>
        <taxon>Vanilla</taxon>
    </lineage>
</organism>
<dbReference type="Pfam" id="PF12796">
    <property type="entry name" value="Ank_2"/>
    <property type="match status" value="1"/>
</dbReference>
<dbReference type="OrthoDB" id="194358at2759"/>
<dbReference type="SUPFAM" id="SSF48403">
    <property type="entry name" value="Ankyrin repeat"/>
    <property type="match status" value="1"/>
</dbReference>
<evidence type="ECO:0000313" key="6">
    <source>
        <dbReference type="Proteomes" id="UP000639772"/>
    </source>
</evidence>
<dbReference type="PANTHER" id="PTHR24166">
    <property type="entry name" value="ROLLING PEBBLES, ISOFORM B"/>
    <property type="match status" value="1"/>
</dbReference>
<accession>A0A835UWS6</accession>
<feature type="compositionally biased region" description="Basic residues" evidence="4">
    <location>
        <begin position="124"/>
        <end position="135"/>
    </location>
</feature>
<evidence type="ECO:0000256" key="2">
    <source>
        <dbReference type="ARBA" id="ARBA00023043"/>
    </source>
</evidence>
<dbReference type="PROSITE" id="PS50297">
    <property type="entry name" value="ANK_REP_REGION"/>
    <property type="match status" value="2"/>
</dbReference>
<feature type="repeat" description="ANK" evidence="3">
    <location>
        <begin position="18"/>
        <end position="50"/>
    </location>
</feature>
<dbReference type="EMBL" id="JADCNM010000006">
    <property type="protein sequence ID" value="KAG0478779.1"/>
    <property type="molecule type" value="Genomic_DNA"/>
</dbReference>
<reference evidence="5 6" key="1">
    <citation type="journal article" date="2020" name="Nat. Food">
        <title>A phased Vanilla planifolia genome enables genetic improvement of flavour and production.</title>
        <authorList>
            <person name="Hasing T."/>
            <person name="Tang H."/>
            <person name="Brym M."/>
            <person name="Khazi F."/>
            <person name="Huang T."/>
            <person name="Chambers A.H."/>
        </authorList>
    </citation>
    <scope>NUCLEOTIDE SEQUENCE [LARGE SCALE GENOMIC DNA]</scope>
    <source>
        <tissue evidence="5">Leaf</tissue>
    </source>
</reference>
<evidence type="ECO:0000256" key="1">
    <source>
        <dbReference type="ARBA" id="ARBA00022737"/>
    </source>
</evidence>
<keyword evidence="2 3" id="KW-0040">ANK repeat</keyword>
<protein>
    <submittedName>
        <fullName evidence="5">Uncharacterized protein</fullName>
    </submittedName>
</protein>
<dbReference type="PROSITE" id="PS50088">
    <property type="entry name" value="ANK_REPEAT"/>
    <property type="match status" value="2"/>
</dbReference>
<sequence>MMKVLLEKGATLDARDEEGYTALHCAAEAGQAEAVDVLVKRGAEIEARIAKGRTSMEIAASLGYAGIVRILVQGGATVAPSPAPAPAGNVVEIPAMASAKEKMGKGGLRGRGGEEKAWTDGSTSRRRGRVAGRIR</sequence>